<accession>A0AAD4H1T9</accession>
<gene>
    <name evidence="2" type="ORF">BGZ95_004985</name>
</gene>
<comment type="caution">
    <text evidence="2">The sequence shown here is derived from an EMBL/GenBank/DDBJ whole genome shotgun (WGS) entry which is preliminary data.</text>
</comment>
<dbReference type="EMBL" id="JAAAIL010002305">
    <property type="protein sequence ID" value="KAG0258405.1"/>
    <property type="molecule type" value="Genomic_DNA"/>
</dbReference>
<proteinExistence type="predicted"/>
<feature type="region of interest" description="Disordered" evidence="1">
    <location>
        <begin position="130"/>
        <end position="166"/>
    </location>
</feature>
<reference evidence="2" key="1">
    <citation type="journal article" date="2020" name="Fungal Divers.">
        <title>Resolving the Mortierellaceae phylogeny through synthesis of multi-gene phylogenetics and phylogenomics.</title>
        <authorList>
            <person name="Vandepol N."/>
            <person name="Liber J."/>
            <person name="Desiro A."/>
            <person name="Na H."/>
            <person name="Kennedy M."/>
            <person name="Barry K."/>
            <person name="Grigoriev I.V."/>
            <person name="Miller A.N."/>
            <person name="O'Donnell K."/>
            <person name="Stajich J.E."/>
            <person name="Bonito G."/>
        </authorList>
    </citation>
    <scope>NUCLEOTIDE SEQUENCE</scope>
    <source>
        <strain evidence="2">NRRL 28262</strain>
    </source>
</reference>
<sequence>MVLSGHRDRVVFARSTAPTSQQWEIPVEEIPQGSYELVLGISSLNLYLDAIDSISFDIIYGVNQPSDRPSEVISSSSLRDLFDAPTTAASDNAVTATNDENSITTAVVSNDSTSSVIELSIAAADAADSITASDSERSTTDPDAKESPATGNIDEPASIVDGVTSRNHTTVDTNNLLRWKLHESIVVPAKSDDDSSNRTVKVIMIVETWKCVSSTPGAFELHVLELHQDSSKVYGEDPTFRMHLPFTWFIDIN</sequence>
<evidence type="ECO:0000313" key="2">
    <source>
        <dbReference type="EMBL" id="KAG0258405.1"/>
    </source>
</evidence>
<feature type="compositionally biased region" description="Basic and acidic residues" evidence="1">
    <location>
        <begin position="134"/>
        <end position="146"/>
    </location>
</feature>
<keyword evidence="3" id="KW-1185">Reference proteome</keyword>
<dbReference type="Proteomes" id="UP001194580">
    <property type="component" value="Unassembled WGS sequence"/>
</dbReference>
<evidence type="ECO:0000313" key="3">
    <source>
        <dbReference type="Proteomes" id="UP001194580"/>
    </source>
</evidence>
<feature type="non-terminal residue" evidence="2">
    <location>
        <position position="1"/>
    </location>
</feature>
<name>A0AAD4H1T9_9FUNG</name>
<protein>
    <submittedName>
        <fullName evidence="2">Uncharacterized protein</fullName>
    </submittedName>
</protein>
<organism evidence="2 3">
    <name type="scientific">Linnemannia exigua</name>
    <dbReference type="NCBI Taxonomy" id="604196"/>
    <lineage>
        <taxon>Eukaryota</taxon>
        <taxon>Fungi</taxon>
        <taxon>Fungi incertae sedis</taxon>
        <taxon>Mucoromycota</taxon>
        <taxon>Mortierellomycotina</taxon>
        <taxon>Mortierellomycetes</taxon>
        <taxon>Mortierellales</taxon>
        <taxon>Mortierellaceae</taxon>
        <taxon>Linnemannia</taxon>
    </lineage>
</organism>
<evidence type="ECO:0000256" key="1">
    <source>
        <dbReference type="SAM" id="MobiDB-lite"/>
    </source>
</evidence>
<dbReference type="AlphaFoldDB" id="A0AAD4H1T9"/>